<sequence length="100" mass="10896">MHDSLTAARERARLWREAQDPPVADGLVIVLDGLFVGWAAELPPAEQWAPGCLAVAGDGRLFLIDRRSWREPLAWFDLNPPADPPPSPPDAFPPEPPAAP</sequence>
<keyword evidence="3" id="KW-1185">Reference proteome</keyword>
<gene>
    <name evidence="2" type="ORF">Hsar01_03234</name>
</gene>
<dbReference type="EMBL" id="BAABRI010000019">
    <property type="protein sequence ID" value="GAA5483997.1"/>
    <property type="molecule type" value="Genomic_DNA"/>
</dbReference>
<evidence type="ECO:0000313" key="2">
    <source>
        <dbReference type="EMBL" id="GAA5483997.1"/>
    </source>
</evidence>
<protein>
    <submittedName>
        <fullName evidence="2">Uncharacterized protein</fullName>
    </submittedName>
</protein>
<dbReference type="Proteomes" id="UP001476282">
    <property type="component" value="Unassembled WGS sequence"/>
</dbReference>
<accession>A0ABP9UTE0</accession>
<name>A0ABP9UTE0_9BACT</name>
<dbReference type="RefSeq" id="WP_353568095.1">
    <property type="nucleotide sequence ID" value="NZ_BAABRI010000019.1"/>
</dbReference>
<reference evidence="2 3" key="1">
    <citation type="submission" date="2024-02" db="EMBL/GenBank/DDBJ databases">
        <title>Haloferula sargassicola NBRC 104335.</title>
        <authorList>
            <person name="Ichikawa N."/>
            <person name="Katano-Makiyama Y."/>
            <person name="Hidaka K."/>
        </authorList>
    </citation>
    <scope>NUCLEOTIDE SEQUENCE [LARGE SCALE GENOMIC DNA]</scope>
    <source>
        <strain evidence="2 3">NBRC 104335</strain>
    </source>
</reference>
<organism evidence="2 3">
    <name type="scientific">Haloferula sargassicola</name>
    <dbReference type="NCBI Taxonomy" id="490096"/>
    <lineage>
        <taxon>Bacteria</taxon>
        <taxon>Pseudomonadati</taxon>
        <taxon>Verrucomicrobiota</taxon>
        <taxon>Verrucomicrobiia</taxon>
        <taxon>Verrucomicrobiales</taxon>
        <taxon>Verrucomicrobiaceae</taxon>
        <taxon>Haloferula</taxon>
    </lineage>
</organism>
<comment type="caution">
    <text evidence="2">The sequence shown here is derived from an EMBL/GenBank/DDBJ whole genome shotgun (WGS) entry which is preliminary data.</text>
</comment>
<evidence type="ECO:0000313" key="3">
    <source>
        <dbReference type="Proteomes" id="UP001476282"/>
    </source>
</evidence>
<feature type="region of interest" description="Disordered" evidence="1">
    <location>
        <begin position="77"/>
        <end position="100"/>
    </location>
</feature>
<feature type="compositionally biased region" description="Pro residues" evidence="1">
    <location>
        <begin position="81"/>
        <end position="100"/>
    </location>
</feature>
<proteinExistence type="predicted"/>
<evidence type="ECO:0000256" key="1">
    <source>
        <dbReference type="SAM" id="MobiDB-lite"/>
    </source>
</evidence>